<proteinExistence type="predicted"/>
<accession>A0AAQ0R1L5</accession>
<dbReference type="Pfam" id="PF07097">
    <property type="entry name" value="DUF1359"/>
    <property type="match status" value="1"/>
</dbReference>
<dbReference type="AlphaFoldDB" id="A0AAQ0R1L5"/>
<protein>
    <recommendedName>
        <fullName evidence="3">DUF1359 domain-containing protein</fullName>
    </recommendedName>
</protein>
<evidence type="ECO:0008006" key="3">
    <source>
        <dbReference type="Google" id="ProtNLM"/>
    </source>
</evidence>
<gene>
    <name evidence="1" type="ORF">B8W88_13475</name>
</gene>
<dbReference type="EMBL" id="NCWV01000050">
    <property type="protein sequence ID" value="PAK87672.1"/>
    <property type="molecule type" value="Genomic_DNA"/>
</dbReference>
<dbReference type="RefSeq" id="WP_095348760.1">
    <property type="nucleotide sequence ID" value="NZ_CP184687.1"/>
</dbReference>
<name>A0AAQ0R1L5_9LACT</name>
<dbReference type="InterPro" id="IPR010772">
    <property type="entry name" value="DUF1359"/>
</dbReference>
<sequence>MPQEITVDFSEQIVETKIKIERLENLIHYVKSQKNALEHYKKSDVLLTDKVGLNLSGFTPCSFNARVDTIIPLLEQNIEDNTALIHELAKELGIDIK</sequence>
<organism evidence="1 2">
    <name type="scientific">Lactococcus lactis</name>
    <dbReference type="NCBI Taxonomy" id="1358"/>
    <lineage>
        <taxon>Bacteria</taxon>
        <taxon>Bacillati</taxon>
        <taxon>Bacillota</taxon>
        <taxon>Bacilli</taxon>
        <taxon>Lactobacillales</taxon>
        <taxon>Streptococcaceae</taxon>
        <taxon>Lactococcus</taxon>
    </lineage>
</organism>
<dbReference type="Proteomes" id="UP000215635">
    <property type="component" value="Unassembled WGS sequence"/>
</dbReference>
<comment type="caution">
    <text evidence="1">The sequence shown here is derived from an EMBL/GenBank/DDBJ whole genome shotgun (WGS) entry which is preliminary data.</text>
</comment>
<reference evidence="1 2" key="1">
    <citation type="submission" date="2017-04" db="EMBL/GenBank/DDBJ databases">
        <title>Kefir bacterial isolates.</title>
        <authorList>
            <person name="Kim Y."/>
            <person name="Blasche S."/>
            <person name="Patil K.R."/>
        </authorList>
    </citation>
    <scope>NUCLEOTIDE SEQUENCE [LARGE SCALE GENOMIC DNA]</scope>
    <source>
        <strain evidence="1 2">OG2</strain>
    </source>
</reference>
<evidence type="ECO:0000313" key="2">
    <source>
        <dbReference type="Proteomes" id="UP000215635"/>
    </source>
</evidence>
<evidence type="ECO:0000313" key="1">
    <source>
        <dbReference type="EMBL" id="PAK87672.1"/>
    </source>
</evidence>